<evidence type="ECO:0000313" key="1">
    <source>
        <dbReference type="Proteomes" id="UP000095286"/>
    </source>
</evidence>
<sequence length="217" mass="24675">MMGASLECAIYCLLSSAVVFYPKHNTEKCSYCLDVRSIVPECEDNILECQKTNPEGVLYCLTVYEYGDKISSAVRCLSLEDFNLSDLKEVSQNMTDFEVLNSVQHSQCGHKYMKECQCSTCKMEKPMLPPKPFVINDILQRELGNVVTKDLTSPETDQIDLDDGGEYVENNNSGFILYEYGKQIFKKLLFSPNDTSSNNTNIFLLLLSFILIHFLTY</sequence>
<proteinExistence type="predicted"/>
<dbReference type="WBParaSite" id="RSKR_0000748100.1">
    <property type="protein sequence ID" value="RSKR_0000748100.1"/>
    <property type="gene ID" value="RSKR_0000748100"/>
</dbReference>
<reference evidence="2" key="1">
    <citation type="submission" date="2016-11" db="UniProtKB">
        <authorList>
            <consortium name="WormBaseParasite"/>
        </authorList>
    </citation>
    <scope>IDENTIFICATION</scope>
    <source>
        <strain evidence="2">KR3021</strain>
    </source>
</reference>
<name>A0AC35U4Y9_9BILA</name>
<protein>
    <submittedName>
        <fullName evidence="2">Uncharacterized protein</fullName>
    </submittedName>
</protein>
<dbReference type="Proteomes" id="UP000095286">
    <property type="component" value="Unplaced"/>
</dbReference>
<accession>A0AC35U4Y9</accession>
<organism evidence="1 2">
    <name type="scientific">Rhabditophanes sp. KR3021</name>
    <dbReference type="NCBI Taxonomy" id="114890"/>
    <lineage>
        <taxon>Eukaryota</taxon>
        <taxon>Metazoa</taxon>
        <taxon>Ecdysozoa</taxon>
        <taxon>Nematoda</taxon>
        <taxon>Chromadorea</taxon>
        <taxon>Rhabditida</taxon>
        <taxon>Tylenchina</taxon>
        <taxon>Panagrolaimomorpha</taxon>
        <taxon>Strongyloidoidea</taxon>
        <taxon>Alloionematidae</taxon>
        <taxon>Rhabditophanes</taxon>
    </lineage>
</organism>
<evidence type="ECO:0000313" key="2">
    <source>
        <dbReference type="WBParaSite" id="RSKR_0000748100.1"/>
    </source>
</evidence>